<keyword evidence="2" id="KW-0560">Oxidoreductase</keyword>
<protein>
    <submittedName>
        <fullName evidence="3">SDR family oxidoreductase</fullName>
    </submittedName>
</protein>
<dbReference type="CDD" id="cd05369">
    <property type="entry name" value="TER_DECR_SDR_a"/>
    <property type="match status" value="1"/>
</dbReference>
<proteinExistence type="predicted"/>
<dbReference type="PANTHER" id="PTHR43296:SF2">
    <property type="entry name" value="PEROXISOMAL 2,4-DIENOYL-COA REDUCTASE [(3E)-ENOYL-COA-PRODUCING]"/>
    <property type="match status" value="1"/>
</dbReference>
<evidence type="ECO:0000256" key="1">
    <source>
        <dbReference type="ARBA" id="ARBA00022857"/>
    </source>
</evidence>
<name>A0ABU6JJ17_9BURK</name>
<dbReference type="Gene3D" id="3.40.50.720">
    <property type="entry name" value="NAD(P)-binding Rossmann-like Domain"/>
    <property type="match status" value="1"/>
</dbReference>
<evidence type="ECO:0000313" key="4">
    <source>
        <dbReference type="Proteomes" id="UP001352263"/>
    </source>
</evidence>
<reference evidence="3 4" key="1">
    <citation type="submission" date="2023-10" db="EMBL/GenBank/DDBJ databases">
        <title>Noviherbaspirillum sp. CPCC 100848 genome assembly.</title>
        <authorList>
            <person name="Li X.Y."/>
            <person name="Fang X.M."/>
        </authorList>
    </citation>
    <scope>NUCLEOTIDE SEQUENCE [LARGE SCALE GENOMIC DNA]</scope>
    <source>
        <strain evidence="3 4">CPCC 100848</strain>
    </source>
</reference>
<evidence type="ECO:0000313" key="3">
    <source>
        <dbReference type="EMBL" id="MEC4723698.1"/>
    </source>
</evidence>
<dbReference type="Proteomes" id="UP001352263">
    <property type="component" value="Unassembled WGS sequence"/>
</dbReference>
<dbReference type="SUPFAM" id="SSF51735">
    <property type="entry name" value="NAD(P)-binding Rossmann-fold domains"/>
    <property type="match status" value="1"/>
</dbReference>
<dbReference type="NCBIfam" id="NF005752">
    <property type="entry name" value="PRK07576.1"/>
    <property type="match status" value="1"/>
</dbReference>
<evidence type="ECO:0000256" key="2">
    <source>
        <dbReference type="ARBA" id="ARBA00023002"/>
    </source>
</evidence>
<keyword evidence="1" id="KW-0521">NADP</keyword>
<accession>A0ABU6JJ17</accession>
<dbReference type="EMBL" id="JAWIIV010000069">
    <property type="protein sequence ID" value="MEC4723698.1"/>
    <property type="molecule type" value="Genomic_DNA"/>
</dbReference>
<gene>
    <name evidence="3" type="ORF">RY831_31740</name>
</gene>
<sequence length="280" mass="28971">MKEVFQPNLLSSKVAFVTGGGSGINQRIAEQFAEAGAAVAIMGRDRNKAEAAASLIREAGGQAIGLSGDVRNHDQVSAALYETNKEFGRLDIVVAGAAGNFVARATGMSANGFKTVIDIDLLGTFNTAHAAYEYLAKPGGLVLAISAVQSTLPTVTQSHVCAAKAGVDMLIKTLAIEWGQTGIRCVGIAPGPVGDTEGMKRLAPDGKASWDRILGHIPSRRAASQDEIASLALFLASQGGQYINGTIIPIDGGQTAVGSYEFGSMLDDSIKKDHLQAASA</sequence>
<dbReference type="PRINTS" id="PR00081">
    <property type="entry name" value="GDHRDH"/>
</dbReference>
<dbReference type="PANTHER" id="PTHR43296">
    <property type="entry name" value="PEROXISOMAL 2,4-DIENOYL-COA REDUCTASE"/>
    <property type="match status" value="1"/>
</dbReference>
<comment type="caution">
    <text evidence="3">The sequence shown here is derived from an EMBL/GenBank/DDBJ whole genome shotgun (WGS) entry which is preliminary data.</text>
</comment>
<dbReference type="InterPro" id="IPR002347">
    <property type="entry name" value="SDR_fam"/>
</dbReference>
<dbReference type="InterPro" id="IPR045017">
    <property type="entry name" value="DECR2-like"/>
</dbReference>
<organism evidence="3 4">
    <name type="scientific">Noviherbaspirillum album</name>
    <dbReference type="NCBI Taxonomy" id="3080276"/>
    <lineage>
        <taxon>Bacteria</taxon>
        <taxon>Pseudomonadati</taxon>
        <taxon>Pseudomonadota</taxon>
        <taxon>Betaproteobacteria</taxon>
        <taxon>Burkholderiales</taxon>
        <taxon>Oxalobacteraceae</taxon>
        <taxon>Noviherbaspirillum</taxon>
    </lineage>
</organism>
<dbReference type="RefSeq" id="WP_326510301.1">
    <property type="nucleotide sequence ID" value="NZ_JAWIIV010000069.1"/>
</dbReference>
<keyword evidence="4" id="KW-1185">Reference proteome</keyword>
<dbReference type="Pfam" id="PF13561">
    <property type="entry name" value="adh_short_C2"/>
    <property type="match status" value="1"/>
</dbReference>
<dbReference type="InterPro" id="IPR036291">
    <property type="entry name" value="NAD(P)-bd_dom_sf"/>
</dbReference>